<dbReference type="Pfam" id="PF08241">
    <property type="entry name" value="Methyltransf_11"/>
    <property type="match status" value="1"/>
</dbReference>
<sequence length="248" mass="28868">MKYLEENKKYWNANTEKYVSSHPEFANAKLFPSWGIWYRSETELKLLEEIRPDSKLLDIGCGVGHNLVGWAERGMDCYGIDLSQRMIDIARQHGRCQYQCAPVESMPFPDNFFDIAYCNHGAFDFSLPAPALREVNRTLKIHGYLVICTYSELAQLCYSRVNGRMEKQLSNKFKNIRLEKNSKSPLVVSLSHSAWIDTFQQSGFRVIRLVELTANEKDQEFFHESPDIDWASQWPAEDIWKVEKINEL</sequence>
<dbReference type="PANTHER" id="PTHR43464:SF19">
    <property type="entry name" value="UBIQUINONE BIOSYNTHESIS O-METHYLTRANSFERASE, MITOCHONDRIAL"/>
    <property type="match status" value="1"/>
</dbReference>
<dbReference type="PANTHER" id="PTHR43464">
    <property type="entry name" value="METHYLTRANSFERASE"/>
    <property type="match status" value="1"/>
</dbReference>
<proteinExistence type="predicted"/>
<dbReference type="GO" id="GO:0032259">
    <property type="term" value="P:methylation"/>
    <property type="evidence" value="ECO:0007669"/>
    <property type="project" value="UniProtKB-KW"/>
</dbReference>
<accession>A0ABV1CAJ1</accession>
<evidence type="ECO:0000256" key="1">
    <source>
        <dbReference type="ARBA" id="ARBA00022603"/>
    </source>
</evidence>
<evidence type="ECO:0000259" key="4">
    <source>
        <dbReference type="Pfam" id="PF08241"/>
    </source>
</evidence>
<evidence type="ECO:0000313" key="5">
    <source>
        <dbReference type="EMBL" id="MEQ2397081.1"/>
    </source>
</evidence>
<feature type="domain" description="Methyltransferase type 11" evidence="4">
    <location>
        <begin position="57"/>
        <end position="147"/>
    </location>
</feature>
<dbReference type="Proteomes" id="UP001462554">
    <property type="component" value="Unassembled WGS sequence"/>
</dbReference>
<dbReference type="InterPro" id="IPR013216">
    <property type="entry name" value="Methyltransf_11"/>
</dbReference>
<name>A0ABV1CAJ1_9BIFI</name>
<dbReference type="GO" id="GO:0008168">
    <property type="term" value="F:methyltransferase activity"/>
    <property type="evidence" value="ECO:0007669"/>
    <property type="project" value="UniProtKB-KW"/>
</dbReference>
<keyword evidence="6" id="KW-1185">Reference proteome</keyword>
<dbReference type="EMBL" id="JBBMFR010000004">
    <property type="protein sequence ID" value="MEQ2397081.1"/>
    <property type="molecule type" value="Genomic_DNA"/>
</dbReference>
<dbReference type="CDD" id="cd02440">
    <property type="entry name" value="AdoMet_MTases"/>
    <property type="match status" value="1"/>
</dbReference>
<evidence type="ECO:0000256" key="2">
    <source>
        <dbReference type="ARBA" id="ARBA00022679"/>
    </source>
</evidence>
<dbReference type="InterPro" id="IPR029063">
    <property type="entry name" value="SAM-dependent_MTases_sf"/>
</dbReference>
<evidence type="ECO:0000256" key="3">
    <source>
        <dbReference type="ARBA" id="ARBA00022691"/>
    </source>
</evidence>
<evidence type="ECO:0000313" key="6">
    <source>
        <dbReference type="Proteomes" id="UP001462554"/>
    </source>
</evidence>
<keyword evidence="3" id="KW-0949">S-adenosyl-L-methionine</keyword>
<dbReference type="SUPFAM" id="SSF53335">
    <property type="entry name" value="S-adenosyl-L-methionine-dependent methyltransferases"/>
    <property type="match status" value="1"/>
</dbReference>
<organism evidence="5 6">
    <name type="scientific">Bifidobacterium hominis</name>
    <dbReference type="NCBI Taxonomy" id="3133177"/>
    <lineage>
        <taxon>Bacteria</taxon>
        <taxon>Bacillati</taxon>
        <taxon>Actinomycetota</taxon>
        <taxon>Actinomycetes</taxon>
        <taxon>Bifidobacteriales</taxon>
        <taxon>Bifidobacteriaceae</taxon>
        <taxon>Bifidobacterium</taxon>
    </lineage>
</organism>
<dbReference type="RefSeq" id="WP_349076938.1">
    <property type="nucleotide sequence ID" value="NZ_JBBMFR010000004.1"/>
</dbReference>
<comment type="caution">
    <text evidence="5">The sequence shown here is derived from an EMBL/GenBank/DDBJ whole genome shotgun (WGS) entry which is preliminary data.</text>
</comment>
<gene>
    <name evidence="5" type="ORF">WMO36_04245</name>
</gene>
<keyword evidence="2" id="KW-0808">Transferase</keyword>
<dbReference type="Gene3D" id="3.40.50.150">
    <property type="entry name" value="Vaccinia Virus protein VP39"/>
    <property type="match status" value="1"/>
</dbReference>
<keyword evidence="1 5" id="KW-0489">Methyltransferase</keyword>
<reference evidence="5 6" key="1">
    <citation type="submission" date="2024-03" db="EMBL/GenBank/DDBJ databases">
        <title>Human intestinal bacterial collection.</title>
        <authorList>
            <person name="Pauvert C."/>
            <person name="Hitch T.C.A."/>
            <person name="Clavel T."/>
        </authorList>
    </citation>
    <scope>NUCLEOTIDE SEQUENCE [LARGE SCALE GENOMIC DNA]</scope>
    <source>
        <strain evidence="5 6">CLA-AA-H311</strain>
    </source>
</reference>
<protein>
    <submittedName>
        <fullName evidence="5">Class I SAM-dependent methyltransferase</fullName>
    </submittedName>
</protein>